<evidence type="ECO:0000256" key="3">
    <source>
        <dbReference type="ARBA" id="ARBA00022552"/>
    </source>
</evidence>
<keyword evidence="7" id="KW-0539">Nucleus</keyword>
<reference evidence="12" key="2">
    <citation type="submission" date="2015-01" db="EMBL/GenBank/DDBJ databases">
        <title>Evolutionary Origins and Diversification of the Mycorrhizal Mutualists.</title>
        <authorList>
            <consortium name="DOE Joint Genome Institute"/>
            <consortium name="Mycorrhizal Genomics Consortium"/>
            <person name="Kohler A."/>
            <person name="Kuo A."/>
            <person name="Nagy L.G."/>
            <person name="Floudas D."/>
            <person name="Copeland A."/>
            <person name="Barry K.W."/>
            <person name="Cichocki N."/>
            <person name="Veneault-Fourrey C."/>
            <person name="LaButti K."/>
            <person name="Lindquist E.A."/>
            <person name="Lipzen A."/>
            <person name="Lundell T."/>
            <person name="Morin E."/>
            <person name="Murat C."/>
            <person name="Riley R."/>
            <person name="Ohm R."/>
            <person name="Sun H."/>
            <person name="Tunlid A."/>
            <person name="Henrissat B."/>
            <person name="Grigoriev I.V."/>
            <person name="Hibbett D.S."/>
            <person name="Martin F."/>
        </authorList>
    </citation>
    <scope>NUCLEOTIDE SEQUENCE [LARGE SCALE GENOMIC DNA]</scope>
    <source>
        <strain evidence="12">MAFF 305830</strain>
    </source>
</reference>
<feature type="repeat" description="WD" evidence="8">
    <location>
        <begin position="106"/>
        <end position="148"/>
    </location>
</feature>
<evidence type="ECO:0000256" key="4">
    <source>
        <dbReference type="ARBA" id="ARBA00022574"/>
    </source>
</evidence>
<feature type="repeat" description="WD" evidence="8">
    <location>
        <begin position="309"/>
        <end position="350"/>
    </location>
</feature>
<dbReference type="PROSITE" id="PS50294">
    <property type="entry name" value="WD_REPEATS_REGION"/>
    <property type="match status" value="1"/>
</dbReference>
<keyword evidence="4 8" id="KW-0853">WD repeat</keyword>
<feature type="compositionally biased region" description="Polar residues" evidence="9">
    <location>
        <begin position="907"/>
        <end position="920"/>
    </location>
</feature>
<feature type="domain" description="WD repeat-containing protein 75 second beta-propeller" evidence="10">
    <location>
        <begin position="415"/>
        <end position="621"/>
    </location>
</feature>
<sequence>MPATAGEKKEDSGKAAKRAARKGKAKDEAISVNHSNASRGSQQKASEEHANPWKWSHLADPQVSKQPPVFTKDGKYFFVAVSSTVKIYSTTTGKVVSTLTSHSRAPNGQSDRITCLKINPQNTFQLFTGSADGMLRTWDFLDAVLLRTIDVGYPISHLCAHHEMESHIFVVCQKPNKKKSKDEGTHASVITRVCLKTTNSTLGAKIQKSTELLTVGKVRDSIGIGISASAKWLIVAGGNKIHVASMQDLKAGFTKFVSPEKLTCFALHPSEDWLATGDETGQIRLWYCLKDDMSFERAGEDKTAPTTTLHWHAHAVQAIEFTPNGAYLLSGGEESVLVIWQLHTGRKEFVPRVGAPIHTISVCDTGDGIREQEYLLGLSDGSLAFIRSSTLKLSRTIARVRLERSHLQARSAPPLVMQTNSRQLILPSSHPSSIQFYSPLTASLNGELEVSPSNRISRPFQKRLNPLRVDLIAVSDDGKWLATVDMRDGSNEGMGLEVFLKIWMWDTTEKTWDLNTRIDRPHGNNKVHSLAFSPTRDGTEPLLASGGGDANVKTWNPKQQTEKGSESQVHWAARTSFSYRNQQPNQVIWSPDGSILAVSHGCFVTLWSVSTNALNLLFTATEIHNFARLAFVGRNGRHLCATGGRGIAVFDLIRGQTVYVTRTRLPILGLVSWQGKNEFAVIHESTIAESSSPPSTFFTIFTPTSSEPSSKRSVPFRIRQAIAWQNPESTAGELPGIVAITHEGSIVHVGDHPIEYKEEGDSTLAIDPFANNSNQPALFQDIFGKSAILDFSSTTKESPNATSLTMGQDIDWTLLDGPSHLLPSLHSLFPPLIQSMLQSISSKHPNRDETTDEDAMIVDVSGPTESAIPSDEGRPVPTSEINALVSLFQDSTFTTTRPMTDQPPPTNSRHSPVNGKSKTNGLPMLNGGALYGKPLTSEVRSPIMNGPVSPKKLKGAPNGRPPSPPPRAPSPTIGKKRKKAMMA</sequence>
<dbReference type="GO" id="GO:0003723">
    <property type="term" value="F:RNA binding"/>
    <property type="evidence" value="ECO:0007669"/>
    <property type="project" value="InterPro"/>
</dbReference>
<dbReference type="EMBL" id="KN824277">
    <property type="protein sequence ID" value="KIM33744.1"/>
    <property type="molecule type" value="Genomic_DNA"/>
</dbReference>
<dbReference type="InterPro" id="IPR011044">
    <property type="entry name" value="Quino_amine_DH_bsu"/>
</dbReference>
<dbReference type="PANTHER" id="PTHR44215:SF1">
    <property type="entry name" value="WD REPEAT-CONTAINING PROTEIN 75"/>
    <property type="match status" value="1"/>
</dbReference>
<dbReference type="HOGENOM" id="CLU_005417_1_0_1"/>
<name>A0A0C3BNS4_SERVB</name>
<accession>A0A0C3BNS4</accession>
<keyword evidence="12" id="KW-1185">Reference proteome</keyword>
<dbReference type="InterPro" id="IPR057644">
    <property type="entry name" value="Beta-prop_WDR75_2nd"/>
</dbReference>
<evidence type="ECO:0000256" key="6">
    <source>
        <dbReference type="ARBA" id="ARBA00023163"/>
    </source>
</evidence>
<comment type="subcellular location">
    <subcellularLocation>
        <location evidence="1">Nucleus</location>
        <location evidence="1">Nucleolus</location>
    </subcellularLocation>
</comment>
<dbReference type="PANTHER" id="PTHR44215">
    <property type="entry name" value="WD REPEAT-CONTAINING PROTEIN 75"/>
    <property type="match status" value="1"/>
</dbReference>
<keyword evidence="2" id="KW-0690">Ribosome biogenesis</keyword>
<feature type="region of interest" description="Disordered" evidence="9">
    <location>
        <begin position="938"/>
        <end position="983"/>
    </location>
</feature>
<dbReference type="InterPro" id="IPR015943">
    <property type="entry name" value="WD40/YVTN_repeat-like_dom_sf"/>
</dbReference>
<dbReference type="GO" id="GO:2000234">
    <property type="term" value="P:positive regulation of rRNA processing"/>
    <property type="evidence" value="ECO:0007669"/>
    <property type="project" value="TreeGrafter"/>
</dbReference>
<evidence type="ECO:0000313" key="12">
    <source>
        <dbReference type="Proteomes" id="UP000054097"/>
    </source>
</evidence>
<dbReference type="Proteomes" id="UP000054097">
    <property type="component" value="Unassembled WGS sequence"/>
</dbReference>
<dbReference type="SUPFAM" id="SSF50978">
    <property type="entry name" value="WD40 repeat-like"/>
    <property type="match status" value="1"/>
</dbReference>
<evidence type="ECO:0000259" key="10">
    <source>
        <dbReference type="Pfam" id="PF23769"/>
    </source>
</evidence>
<dbReference type="SUPFAM" id="SSF50969">
    <property type="entry name" value="YVTN repeat-like/Quinoprotein amine dehydrogenase"/>
    <property type="match status" value="1"/>
</dbReference>
<keyword evidence="5" id="KW-0677">Repeat</keyword>
<dbReference type="InterPro" id="IPR001680">
    <property type="entry name" value="WD40_rpt"/>
</dbReference>
<dbReference type="GO" id="GO:0032040">
    <property type="term" value="C:small-subunit processome"/>
    <property type="evidence" value="ECO:0007669"/>
    <property type="project" value="InterPro"/>
</dbReference>
<reference evidence="11 12" key="1">
    <citation type="submission" date="2014-04" db="EMBL/GenBank/DDBJ databases">
        <authorList>
            <consortium name="DOE Joint Genome Institute"/>
            <person name="Kuo A."/>
            <person name="Zuccaro A."/>
            <person name="Kohler A."/>
            <person name="Nagy L.G."/>
            <person name="Floudas D."/>
            <person name="Copeland A."/>
            <person name="Barry K.W."/>
            <person name="Cichocki N."/>
            <person name="Veneault-Fourrey C."/>
            <person name="LaButti K."/>
            <person name="Lindquist E.A."/>
            <person name="Lipzen A."/>
            <person name="Lundell T."/>
            <person name="Morin E."/>
            <person name="Murat C."/>
            <person name="Sun H."/>
            <person name="Tunlid A."/>
            <person name="Henrissat B."/>
            <person name="Grigoriev I.V."/>
            <person name="Hibbett D.S."/>
            <person name="Martin F."/>
            <person name="Nordberg H.P."/>
            <person name="Cantor M.N."/>
            <person name="Hua S.X."/>
        </authorList>
    </citation>
    <scope>NUCLEOTIDE SEQUENCE [LARGE SCALE GENOMIC DNA]</scope>
    <source>
        <strain evidence="11 12">MAFF 305830</strain>
    </source>
</reference>
<protein>
    <recommendedName>
        <fullName evidence="10">WD repeat-containing protein 75 second beta-propeller domain-containing protein</fullName>
    </recommendedName>
</protein>
<keyword evidence="3" id="KW-0698">rRNA processing</keyword>
<evidence type="ECO:0000256" key="7">
    <source>
        <dbReference type="ARBA" id="ARBA00023242"/>
    </source>
</evidence>
<dbReference type="GO" id="GO:0045943">
    <property type="term" value="P:positive regulation of transcription by RNA polymerase I"/>
    <property type="evidence" value="ECO:0007669"/>
    <property type="project" value="InterPro"/>
</dbReference>
<feature type="region of interest" description="Disordered" evidence="9">
    <location>
        <begin position="894"/>
        <end position="925"/>
    </location>
</feature>
<dbReference type="Pfam" id="PF23869">
    <property type="entry name" value="Beta-prop_WDR75_1st"/>
    <property type="match status" value="1"/>
</dbReference>
<evidence type="ECO:0000256" key="9">
    <source>
        <dbReference type="SAM" id="MobiDB-lite"/>
    </source>
</evidence>
<feature type="region of interest" description="Disordered" evidence="9">
    <location>
        <begin position="1"/>
        <end position="51"/>
    </location>
</feature>
<dbReference type="SUPFAM" id="SSF82171">
    <property type="entry name" value="DPP6 N-terminal domain-like"/>
    <property type="match status" value="1"/>
</dbReference>
<dbReference type="PROSITE" id="PS50082">
    <property type="entry name" value="WD_REPEATS_2"/>
    <property type="match status" value="2"/>
</dbReference>
<evidence type="ECO:0000256" key="5">
    <source>
        <dbReference type="ARBA" id="ARBA00022737"/>
    </source>
</evidence>
<evidence type="ECO:0000256" key="2">
    <source>
        <dbReference type="ARBA" id="ARBA00022517"/>
    </source>
</evidence>
<dbReference type="AlphaFoldDB" id="A0A0C3BNS4"/>
<dbReference type="SMART" id="SM00320">
    <property type="entry name" value="WD40"/>
    <property type="match status" value="5"/>
</dbReference>
<organism evidence="11 12">
    <name type="scientific">Serendipita vermifera MAFF 305830</name>
    <dbReference type="NCBI Taxonomy" id="933852"/>
    <lineage>
        <taxon>Eukaryota</taxon>
        <taxon>Fungi</taxon>
        <taxon>Dikarya</taxon>
        <taxon>Basidiomycota</taxon>
        <taxon>Agaricomycotina</taxon>
        <taxon>Agaricomycetes</taxon>
        <taxon>Sebacinales</taxon>
        <taxon>Serendipitaceae</taxon>
        <taxon>Serendipita</taxon>
    </lineage>
</organism>
<dbReference type="InterPro" id="IPR053826">
    <property type="entry name" value="WDR75"/>
</dbReference>
<keyword evidence="6" id="KW-0804">Transcription</keyword>
<evidence type="ECO:0000256" key="1">
    <source>
        <dbReference type="ARBA" id="ARBA00004604"/>
    </source>
</evidence>
<dbReference type="GO" id="GO:0006364">
    <property type="term" value="P:rRNA processing"/>
    <property type="evidence" value="ECO:0007669"/>
    <property type="project" value="UniProtKB-KW"/>
</dbReference>
<dbReference type="STRING" id="933852.A0A0C3BNS4"/>
<gene>
    <name evidence="11" type="ORF">M408DRAFT_18764</name>
</gene>
<feature type="compositionally biased region" description="Basic residues" evidence="9">
    <location>
        <begin position="15"/>
        <end position="24"/>
    </location>
</feature>
<feature type="compositionally biased region" description="Polar residues" evidence="9">
    <location>
        <begin position="32"/>
        <end position="44"/>
    </location>
</feature>
<dbReference type="Gene3D" id="2.130.10.10">
    <property type="entry name" value="YVTN repeat-like/Quinoprotein amine dehydrogenase"/>
    <property type="match status" value="3"/>
</dbReference>
<evidence type="ECO:0000256" key="8">
    <source>
        <dbReference type="PROSITE-ProRule" id="PRU00221"/>
    </source>
</evidence>
<feature type="compositionally biased region" description="Basic and acidic residues" evidence="9">
    <location>
        <begin position="1"/>
        <end position="14"/>
    </location>
</feature>
<feature type="compositionally biased region" description="Pro residues" evidence="9">
    <location>
        <begin position="959"/>
        <end position="969"/>
    </location>
</feature>
<feature type="compositionally biased region" description="Basic residues" evidence="9">
    <location>
        <begin position="974"/>
        <end position="983"/>
    </location>
</feature>
<dbReference type="Pfam" id="PF23769">
    <property type="entry name" value="Beta-prop_WDR75_2nd"/>
    <property type="match status" value="1"/>
</dbReference>
<dbReference type="OrthoDB" id="4096at2759"/>
<dbReference type="InterPro" id="IPR036322">
    <property type="entry name" value="WD40_repeat_dom_sf"/>
</dbReference>
<proteinExistence type="predicted"/>
<evidence type="ECO:0000313" key="11">
    <source>
        <dbReference type="EMBL" id="KIM33744.1"/>
    </source>
</evidence>